<organism evidence="2">
    <name type="scientific">marine metagenome</name>
    <dbReference type="NCBI Taxonomy" id="408172"/>
    <lineage>
        <taxon>unclassified sequences</taxon>
        <taxon>metagenomes</taxon>
        <taxon>ecological metagenomes</taxon>
    </lineage>
</organism>
<evidence type="ECO:0000313" key="2">
    <source>
        <dbReference type="EMBL" id="SVD44333.1"/>
    </source>
</evidence>
<feature type="non-terminal residue" evidence="2">
    <location>
        <position position="286"/>
    </location>
</feature>
<sequence>FVEFFLDPDTNHQIAVVKGKSGTGKSHIIQWLRLQIPQDPNTLLLTISKTSISLKQIIEMIVSKLPEGEKDQYREKLSSVGETYATEEAKVDKFLNELAVVIKHNTDIPKGLQRIAKELPAFFQDPVCRSVLVDKKESKVKLIVEHVFEGLKDKERDGERRIFEKNDIPYDENLWGEASVPARNAIDLCFDTEENIEKSIELINLRLEDAISRTLEFSGDDLVGLMNELRKYLFKNGKRLILLIEDMSRIQGIDNALLQALSILPDQRDEKLCEMRCAFAVTDGYF</sequence>
<dbReference type="InterPro" id="IPR027417">
    <property type="entry name" value="P-loop_NTPase"/>
</dbReference>
<dbReference type="Pfam" id="PF13401">
    <property type="entry name" value="AAA_22"/>
    <property type="match status" value="1"/>
</dbReference>
<dbReference type="EMBL" id="UINC01150987">
    <property type="protein sequence ID" value="SVD44333.1"/>
    <property type="molecule type" value="Genomic_DNA"/>
</dbReference>
<dbReference type="GO" id="GO:0016887">
    <property type="term" value="F:ATP hydrolysis activity"/>
    <property type="evidence" value="ECO:0007669"/>
    <property type="project" value="InterPro"/>
</dbReference>
<dbReference type="SUPFAM" id="SSF52540">
    <property type="entry name" value="P-loop containing nucleoside triphosphate hydrolases"/>
    <property type="match status" value="1"/>
</dbReference>
<proteinExistence type="predicted"/>
<dbReference type="InterPro" id="IPR049945">
    <property type="entry name" value="AAA_22"/>
</dbReference>
<feature type="non-terminal residue" evidence="2">
    <location>
        <position position="1"/>
    </location>
</feature>
<dbReference type="AlphaFoldDB" id="A0A382VCX9"/>
<gene>
    <name evidence="2" type="ORF">METZ01_LOCUS397187</name>
</gene>
<feature type="domain" description="ORC1/DEAH AAA+ ATPase" evidence="1">
    <location>
        <begin position="11"/>
        <end position="74"/>
    </location>
</feature>
<evidence type="ECO:0000259" key="1">
    <source>
        <dbReference type="Pfam" id="PF13401"/>
    </source>
</evidence>
<accession>A0A382VCX9</accession>
<name>A0A382VCX9_9ZZZZ</name>
<reference evidence="2" key="1">
    <citation type="submission" date="2018-05" db="EMBL/GenBank/DDBJ databases">
        <authorList>
            <person name="Lanie J.A."/>
            <person name="Ng W.-L."/>
            <person name="Kazmierczak K.M."/>
            <person name="Andrzejewski T.M."/>
            <person name="Davidsen T.M."/>
            <person name="Wayne K.J."/>
            <person name="Tettelin H."/>
            <person name="Glass J.I."/>
            <person name="Rusch D."/>
            <person name="Podicherti R."/>
            <person name="Tsui H.-C.T."/>
            <person name="Winkler M.E."/>
        </authorList>
    </citation>
    <scope>NUCLEOTIDE SEQUENCE</scope>
</reference>
<protein>
    <recommendedName>
        <fullName evidence="1">ORC1/DEAH AAA+ ATPase domain-containing protein</fullName>
    </recommendedName>
</protein>